<dbReference type="OrthoDB" id="3226657at2759"/>
<name>A0A9P3GN68_9APHY</name>
<sequence>MTRSILFDHNNTNSWTSSARRLTNTVLPSMRSFVLEKSPIQVSGYDIPWEERCSTVPSGQHGQKPKNIQTEPICVSRDKLMDTLFDRPCLPWDIDRRMEELRERRRDVWAMVQILAHSGTSPEAIIFRTPGHGMSFTLRPPVRSSIPLQWVHSGPYAIPDTLANLSCADMTLTDLLSRLNDVLGTKHALETDGILDLLDELRTTSSDFGGAYGKVRNWWTSSQLGIQGRKLYASLHEREAKHEGWRQDTIHAFSLRRSDIPPRRVWDLFSNRVLPLSVMSAAEDVLYELPDRLWTVSHSWVPAEERDDIWTPINGKRWPVPVPRGTTLEEVRIELLNMGAEYVWLDVLCLRQQGRDEDEALRTEEWKTDVPTIGHIYQGYPLGRPCITYFNGLGLPLDTSPDKLRSGRHWLNRVWTLQESLQSWLPGGLTGERLFNGEAFFSRMTAVPELTTSHRLSQELIRRNCTNELDKVAGLAYCLKCGTLPLYEEAIPVEEAWDVLLKHTPEVWRLGLLLDYPSHLPFALYPSWQQYTSGDSALRQPLPATARGLQLVDRSQLCGGASSSVHYSLVDEVYGSCRISLSNVRRSDPKARRKTQIELTLRFGTKGSSHHSLTLRPSRVHGVIQQGVPYMLVCIPGDKKACFIIVEVVHDRQAKDFMLRTVEAVKWAVIQVPRSTLNDLQKIESMTTKVIFVPGEGALRRTAYRDNYIAAFHRMRANRRTFIIYSPDTEHTDSIPMLTLFTALNTRLRGFMM</sequence>
<dbReference type="AlphaFoldDB" id="A0A9P3GN68"/>
<dbReference type="EMBL" id="BPQB01000089">
    <property type="protein sequence ID" value="GJE98525.1"/>
    <property type="molecule type" value="Genomic_DNA"/>
</dbReference>
<evidence type="ECO:0000313" key="2">
    <source>
        <dbReference type="Proteomes" id="UP000703269"/>
    </source>
</evidence>
<evidence type="ECO:0008006" key="3">
    <source>
        <dbReference type="Google" id="ProtNLM"/>
    </source>
</evidence>
<reference evidence="1 2" key="1">
    <citation type="submission" date="2021-08" db="EMBL/GenBank/DDBJ databases">
        <title>Draft Genome Sequence of Phanerochaete sordida strain YK-624.</title>
        <authorList>
            <person name="Mori T."/>
            <person name="Dohra H."/>
            <person name="Suzuki T."/>
            <person name="Kawagishi H."/>
            <person name="Hirai H."/>
        </authorList>
    </citation>
    <scope>NUCLEOTIDE SEQUENCE [LARGE SCALE GENOMIC DNA]</scope>
    <source>
        <strain evidence="1 2">YK-624</strain>
    </source>
</reference>
<gene>
    <name evidence="1" type="ORF">PsYK624_147570</name>
</gene>
<accession>A0A9P3GN68</accession>
<evidence type="ECO:0000313" key="1">
    <source>
        <dbReference type="EMBL" id="GJE98525.1"/>
    </source>
</evidence>
<proteinExistence type="predicted"/>
<comment type="caution">
    <text evidence="1">The sequence shown here is derived from an EMBL/GenBank/DDBJ whole genome shotgun (WGS) entry which is preliminary data.</text>
</comment>
<protein>
    <recommendedName>
        <fullName evidence="3">Heterokaryon incompatibility domain-containing protein</fullName>
    </recommendedName>
</protein>
<keyword evidence="2" id="KW-1185">Reference proteome</keyword>
<dbReference type="Proteomes" id="UP000703269">
    <property type="component" value="Unassembled WGS sequence"/>
</dbReference>
<organism evidence="1 2">
    <name type="scientific">Phanerochaete sordida</name>
    <dbReference type="NCBI Taxonomy" id="48140"/>
    <lineage>
        <taxon>Eukaryota</taxon>
        <taxon>Fungi</taxon>
        <taxon>Dikarya</taxon>
        <taxon>Basidiomycota</taxon>
        <taxon>Agaricomycotina</taxon>
        <taxon>Agaricomycetes</taxon>
        <taxon>Polyporales</taxon>
        <taxon>Phanerochaetaceae</taxon>
        <taxon>Phanerochaete</taxon>
    </lineage>
</organism>